<protein>
    <recommendedName>
        <fullName evidence="1">NYN domain-containing protein</fullName>
    </recommendedName>
</protein>
<feature type="domain" description="NYN" evidence="1">
    <location>
        <begin position="27"/>
        <end position="103"/>
    </location>
</feature>
<dbReference type="InterPro" id="IPR047140">
    <property type="entry name" value="LabA"/>
</dbReference>
<dbReference type="AlphaFoldDB" id="A0A0F0CQH6"/>
<proteinExistence type="predicted"/>
<reference evidence="2 3" key="1">
    <citation type="submission" date="2015-02" db="EMBL/GenBank/DDBJ databases">
        <title>Single-cell genomics of uncultivated deep-branching MTB reveals a conserved set of magnetosome genes.</title>
        <authorList>
            <person name="Kolinko S."/>
            <person name="Richter M."/>
            <person name="Glockner F.O."/>
            <person name="Brachmann A."/>
            <person name="Schuler D."/>
        </authorList>
    </citation>
    <scope>NUCLEOTIDE SEQUENCE [LARGE SCALE GENOMIC DNA]</scope>
    <source>
        <strain evidence="2">SKK-01</strain>
    </source>
</reference>
<evidence type="ECO:0000313" key="3">
    <source>
        <dbReference type="Proteomes" id="UP000033428"/>
    </source>
</evidence>
<dbReference type="InterPro" id="IPR021139">
    <property type="entry name" value="NYN"/>
</dbReference>
<dbReference type="PANTHER" id="PTHR35458">
    <property type="entry name" value="SLR0755 PROTEIN"/>
    <property type="match status" value="1"/>
</dbReference>
<accession>A0A0F0CQH6</accession>
<name>A0A0F0CQH6_9BACT</name>
<organism evidence="2 3">
    <name type="scientific">Candidatus Omnitrophus magneticus</name>
    <dbReference type="NCBI Taxonomy" id="1609969"/>
    <lineage>
        <taxon>Bacteria</taxon>
        <taxon>Pseudomonadati</taxon>
        <taxon>Candidatus Omnitrophota</taxon>
        <taxon>Candidatus Omnitrophus</taxon>
    </lineage>
</organism>
<dbReference type="Proteomes" id="UP000033428">
    <property type="component" value="Unassembled WGS sequence"/>
</dbReference>
<keyword evidence="3" id="KW-1185">Reference proteome</keyword>
<dbReference type="EMBL" id="JYNY01000114">
    <property type="protein sequence ID" value="KJJ85598.1"/>
    <property type="molecule type" value="Genomic_DNA"/>
</dbReference>
<dbReference type="Gene3D" id="3.40.50.1010">
    <property type="entry name" value="5'-nuclease"/>
    <property type="match status" value="1"/>
</dbReference>
<dbReference type="Pfam" id="PF01936">
    <property type="entry name" value="NYN"/>
    <property type="match status" value="1"/>
</dbReference>
<evidence type="ECO:0000259" key="1">
    <source>
        <dbReference type="Pfam" id="PF01936"/>
    </source>
</evidence>
<dbReference type="GO" id="GO:0004540">
    <property type="term" value="F:RNA nuclease activity"/>
    <property type="evidence" value="ECO:0007669"/>
    <property type="project" value="InterPro"/>
</dbReference>
<gene>
    <name evidence="2" type="ORF">OMAG_000553</name>
</gene>
<dbReference type="PANTHER" id="PTHR35458:SF2">
    <property type="entry name" value="SLR0755 PROTEIN"/>
    <property type="match status" value="1"/>
</dbReference>
<evidence type="ECO:0000313" key="2">
    <source>
        <dbReference type="EMBL" id="KJJ85598.1"/>
    </source>
</evidence>
<comment type="caution">
    <text evidence="2">The sequence shown here is derived from an EMBL/GenBank/DDBJ whole genome shotgun (WGS) entry which is preliminary data.</text>
</comment>
<sequence>MSKRSFPVKDKFSVTKAFLFIGFVESNQNLYDSLKSDGFILIFKPTLRFKNGKVKGNVDTELVLHAMIEYENYNKTVIVTGDGDFSCLVKYLMEKDKLWRLLVPSRKSCSSLLAKLQPKIVYVDNLKDKLEYKHK</sequence>